<evidence type="ECO:0000313" key="9">
    <source>
        <dbReference type="Proteomes" id="UP000683925"/>
    </source>
</evidence>
<proteinExistence type="predicted"/>
<keyword evidence="3" id="KW-0862">Zinc</keyword>
<keyword evidence="1" id="KW-0479">Metal-binding</keyword>
<name>A0A8S1VAW3_PAROT</name>
<feature type="region of interest" description="Disordered" evidence="6">
    <location>
        <begin position="1606"/>
        <end position="1637"/>
    </location>
</feature>
<dbReference type="PROSITE" id="PS01359">
    <property type="entry name" value="ZF_PHD_1"/>
    <property type="match status" value="1"/>
</dbReference>
<dbReference type="Pfam" id="PF13832">
    <property type="entry name" value="zf-HC5HC2H_2"/>
    <property type="match status" value="1"/>
</dbReference>
<dbReference type="PROSITE" id="PS50016">
    <property type="entry name" value="ZF_PHD_2"/>
    <property type="match status" value="1"/>
</dbReference>
<feature type="compositionally biased region" description="Basic and acidic residues" evidence="6">
    <location>
        <begin position="1606"/>
        <end position="1615"/>
    </location>
</feature>
<dbReference type="Proteomes" id="UP000683925">
    <property type="component" value="Unassembled WGS sequence"/>
</dbReference>
<organism evidence="8 9">
    <name type="scientific">Paramecium octaurelia</name>
    <dbReference type="NCBI Taxonomy" id="43137"/>
    <lineage>
        <taxon>Eukaryota</taxon>
        <taxon>Sar</taxon>
        <taxon>Alveolata</taxon>
        <taxon>Ciliophora</taxon>
        <taxon>Intramacronucleata</taxon>
        <taxon>Oligohymenophorea</taxon>
        <taxon>Peniculida</taxon>
        <taxon>Parameciidae</taxon>
        <taxon>Paramecium</taxon>
    </lineage>
</organism>
<keyword evidence="2 4" id="KW-0863">Zinc-finger</keyword>
<feature type="compositionally biased region" description="Basic and acidic residues" evidence="6">
    <location>
        <begin position="1204"/>
        <end position="1217"/>
    </location>
</feature>
<gene>
    <name evidence="8" type="ORF">POCTA_138.1.T0640114</name>
</gene>
<evidence type="ECO:0000256" key="2">
    <source>
        <dbReference type="ARBA" id="ARBA00022771"/>
    </source>
</evidence>
<keyword evidence="9" id="KW-1185">Reference proteome</keyword>
<evidence type="ECO:0000256" key="5">
    <source>
        <dbReference type="SAM" id="Coils"/>
    </source>
</evidence>
<evidence type="ECO:0000256" key="4">
    <source>
        <dbReference type="PROSITE-ProRule" id="PRU00146"/>
    </source>
</evidence>
<comment type="caution">
    <text evidence="8">The sequence shown here is derived from an EMBL/GenBank/DDBJ whole genome shotgun (WGS) entry which is preliminary data.</text>
</comment>
<dbReference type="EMBL" id="CAJJDP010000063">
    <property type="protein sequence ID" value="CAD8174698.1"/>
    <property type="molecule type" value="Genomic_DNA"/>
</dbReference>
<reference evidence="8" key="1">
    <citation type="submission" date="2021-01" db="EMBL/GenBank/DDBJ databases">
        <authorList>
            <consortium name="Genoscope - CEA"/>
            <person name="William W."/>
        </authorList>
    </citation>
    <scope>NUCLEOTIDE SEQUENCE</scope>
</reference>
<evidence type="ECO:0000259" key="7">
    <source>
        <dbReference type="PROSITE" id="PS50016"/>
    </source>
</evidence>
<evidence type="ECO:0000256" key="1">
    <source>
        <dbReference type="ARBA" id="ARBA00022723"/>
    </source>
</evidence>
<dbReference type="SMART" id="SM00249">
    <property type="entry name" value="PHD"/>
    <property type="match status" value="2"/>
</dbReference>
<dbReference type="GO" id="GO:0008270">
    <property type="term" value="F:zinc ion binding"/>
    <property type="evidence" value="ECO:0007669"/>
    <property type="project" value="UniProtKB-KW"/>
</dbReference>
<dbReference type="InterPro" id="IPR001965">
    <property type="entry name" value="Znf_PHD"/>
</dbReference>
<dbReference type="InterPro" id="IPR019786">
    <property type="entry name" value="Zinc_finger_PHD-type_CS"/>
</dbReference>
<dbReference type="InterPro" id="IPR019787">
    <property type="entry name" value="Znf_PHD-finger"/>
</dbReference>
<dbReference type="OMA" id="MESHVIF"/>
<dbReference type="OrthoDB" id="10002605at2759"/>
<evidence type="ECO:0000256" key="6">
    <source>
        <dbReference type="SAM" id="MobiDB-lite"/>
    </source>
</evidence>
<evidence type="ECO:0000256" key="3">
    <source>
        <dbReference type="ARBA" id="ARBA00022833"/>
    </source>
</evidence>
<sequence>MSCSVCGLNFLRKDKGCQQKECQKCKLKYHRFCYGYNNLDEECDPCQDNVQKPICYICGQDGLLRRVSGYNGMYVHVLCAIFDPCIQVRDYHTMSFGLQEQRDKKTKEKCLNCDNPGASIKCLDCDAFAHPHCIMKERVQKELEFIENEQWILNLKFHGNNQDPNSIEVDQQEIKNELDDIQDAFSIAIDNILQVQQKNDKSTSQLKDEVLFNLEQTFQNYSLPKKQEQFWLDNDKIESYCQSHMESHVIFCICRKSLNNQQMVQCDHCYEWFHFVCIKRKQIKQDSYVCESCKRWSSRRYKIDLDDPTLLSLEDLEVPKEILKVHLLDILPLLLYMEAIMRRLPRLSLNQEDYQNLKRIKSFLASMPIKPSAEIQLDKILLKQKLLEELKQSMLSILPIQLEFNASFFDELIIQLRNKGYSFDKEERNVIKSFKLSRKQMKLKIEKGISDGFLVETTLSLLNECVIDPHKLFVHPNETLLQLINRYIVSSNIKKEFKQLFEGAKFQWDVPFIESQLELTVYKQYILMKNQKSKPLVDKLIELKKMANRSNITMGCVKLIENLISESITLEDVNIQNNFQQIIEFPFNSDKLLNQIQSHFEAQLIQEFRTDLESKINRNCRLTEREYQGLYSFENIQRAAQESSVIKQVFDQLVDIHNRCKNQEKITNQFCQDIIDQMDKCLLTSEYLENYKKNLKKFKELDQKLKEILTLKELEDIEIVCNSNGFELDISTRKKQLIQAIEIVESNPKILDNLDQYRYLKSGELEQYVKQSQQQLEFIRQLFYVAYKRQDSMQIMLQRVKEIRDLDFSNELISQVKIPEVVFDEIAQIVLNFRQIQWRYECQRLLNESNNVEAQNGKKKYNIVQVMKLLNSDNQIQDHYYLKQMQKIKSQYEIWLQSLREFEFKLEGSKAPEQYLFIQIINNNYYHESNVQSGLWSFYIQMLWMQKAEEFLEQKANILSVRTLINSAQIANIKPNNQLLIKLKEILKIYDDLNQKIKDYQDQRLIWLRNKDLINNLHTYQQYFTFLENKPDAEIINELWNQVKQYQGLKFKELGDDLQEVKQVLFQYNELVQKQPDNHLYIQQLLKIRSYYCHCYLKIQGFSLQLMYNLIKQQSLRCLKQRSSNDQMQERLNEVELLVTLGGEEWQQKLGQINKQRQKNTNSADLKFIDYSLRDDFEWIGWMKENMQNVNQSLNQEKQNKKHLKEEKIQNKKEQSTKVEDAWGELRKASKERITRLLGKYKNWRQVNEQSILNLEAQIFLEINQDREKYLKEIQNVQQIIKLNKQKNLSYEEIKKVKDRSTNKNSQSYQSAIIEKKKKQQQQSIKIVETAPQQIPQILYEKSLLQNESEKQKKQDVLFQQHKKYGQSLQSSEAQIEITKIKEKKQLMNIGEVNLLLKKRPDENRESWLIRPSLLTYDHQNAQFFPRPELITLTCETFSSVRTVVDYFTQNKSKYKMIIGWVYSKNIAVAGDLFNLADKLKNSKQCIGTKQGNVGLTLIYYNFLKKLKPITKWILMKDQFENQQIMNNLQNYHTLKKFQDRLCFIYYIKDCKAPLNTIISQPVDYIEVIEDPKLRNIIENYRALKKMQKAQNKKTDSVQNKLLEPINKEENKDDNVQQNSGVHTMLKEIPGTQSLQN</sequence>
<dbReference type="Pfam" id="PF00628">
    <property type="entry name" value="PHD"/>
    <property type="match status" value="1"/>
</dbReference>
<feature type="coiled-coil region" evidence="5">
    <location>
        <begin position="976"/>
        <end position="1003"/>
    </location>
</feature>
<feature type="region of interest" description="Disordered" evidence="6">
    <location>
        <begin position="1196"/>
        <end position="1217"/>
    </location>
</feature>
<protein>
    <recommendedName>
        <fullName evidence="7">PHD-type domain-containing protein</fullName>
    </recommendedName>
</protein>
<accession>A0A8S1VAW3</accession>
<feature type="domain" description="PHD-type" evidence="7">
    <location>
        <begin position="249"/>
        <end position="296"/>
    </location>
</feature>
<keyword evidence="5" id="KW-0175">Coiled coil</keyword>
<evidence type="ECO:0000313" key="8">
    <source>
        <dbReference type="EMBL" id="CAD8174698.1"/>
    </source>
</evidence>